<feature type="region of interest" description="Disordered" evidence="3">
    <location>
        <begin position="1"/>
        <end position="54"/>
    </location>
</feature>
<accession>A0A9D5CTJ0</accession>
<name>A0A9D5CTJ0_9LILI</name>
<dbReference type="OrthoDB" id="70874at2759"/>
<evidence type="ECO:0000256" key="1">
    <source>
        <dbReference type="ARBA" id="ARBA00004123"/>
    </source>
</evidence>
<sequence length="1289" mass="143971">MAIVKNSFRVSKVDGDLSPGTASSDEDEDGLSAVASDASLPSDGDSGMGSDEYDVSELGEAGTELCQVGNQSCSIPLELYDLSGLGDILSVQTWNECLSEEDRFALSAYLPDMDQETFTLTLFELFSGTNFHFGSPLADLFNKMKGGFCEPRVVLCRRGMNSFQRRKHYHRLREYHNSMVRSLVWIKGAWQDYTDYGIQERLHVLNILRSNRNLGRDGDVAGSETDLESEDSEERTWNKRLKVLKPSFDVVGLKPGKYGKGILKVSASKGSVKKGYKGAESRYLPTVKHKLDKKSTLAALPWQEQVAGYDMEGVRRNRGPMTAEDEYDFDEQGYGYGAQGEQNAVRGSLLKQGKKQFSRTYDRHSPAQFHDEDPDGYAGKPHYHDRSRKADQKVTIASYGSFSRDAKKKTKHSEREWEYPVKDQVAKGANIDWSDEAQQFQRSKIHGDAMTLEQFQEWNVKGKKAKGGGDSKLSSYKAYQAPMDDSYCRPDQRGKVSREKIKSKYAQNGSTIVEYSKSSPMYAQGEDTESDSSEHGEEDVDASPVVRKGGYPIAKSVYDHKKANMLGKKNKIHSSFVDGRGGVHSPDVRPHTMKEKQKGKTSELKYLHEFDSHKKGQGLMPYEKKQPAPLSKSYSAEKKRKGMVDPDHALMQSNYMHSYGSGIKHDEDFDGHIEGNASGNRRQFANPHISEADRHEKMNMPLSACVSMGKKRRGKSDGVNHGEEDDAIYLRTSPKKQIDDFSHIKKKAKKNVDSGTGPLTAGNPEMIIPEKNMEPEPKVQKKPFSLITPTVHTGFSFSIVHLLSAVRKALITSQMEDSTGIGKLEKDEGRLKQKREEQNKGVHDVANGEHQNFAPDNMDLNTSEAAGLKNLPSLTVQEIVCRVKSNPLDPCILETQEPLHDLVRGVLKIFSSKTAPLGAKGWKSLVSYEKSNKSWSWIGPVSLSLSDNDTVEEDTSSEAWGIPHKMLVKLVDAFANWLKSGQETLQQIGSLPPPPTMPPCLDEKERFRDLRAQKSLSTISSSSDEVRSYFRREELLRYSVPDRAFSYTAADGKKSIVAPLRRGGGKPTSKARDHFMLKPDRPPHVTILCLVRDAAARLPGSIGTRADVCTLIRDSQYIVEDVTDVQVNQVVSGALDRLHYERDPCVQFDPDRKLWVYLHRDREEEDFEDDGTSSTKKWKRQRKDPSEQPDMGNVGDVSYHVGGDPGVGISSGYDFNTDLNAGSSSIHADEKDELVYSDLRPSTDNIQTFIGSASVGRNQNNALNSDVLGMNALRENKILCQENFTNEDF</sequence>
<evidence type="ECO:0000313" key="5">
    <source>
        <dbReference type="EMBL" id="KAJ0979391.1"/>
    </source>
</evidence>
<dbReference type="PANTHER" id="PTHR13052">
    <property type="entry name" value="NFRKB-RELATED"/>
    <property type="match status" value="1"/>
</dbReference>
<comment type="caution">
    <text evidence="5">The sequence shown here is derived from an EMBL/GenBank/DDBJ whole genome shotgun (WGS) entry which is preliminary data.</text>
</comment>
<dbReference type="Pfam" id="PF25793">
    <property type="entry name" value="WHD_2nd_NFRKB"/>
    <property type="match status" value="1"/>
</dbReference>
<feature type="compositionally biased region" description="Basic and acidic residues" evidence="3">
    <location>
        <begin position="382"/>
        <end position="391"/>
    </location>
</feature>
<organism evidence="5 6">
    <name type="scientific">Dioscorea zingiberensis</name>
    <dbReference type="NCBI Taxonomy" id="325984"/>
    <lineage>
        <taxon>Eukaryota</taxon>
        <taxon>Viridiplantae</taxon>
        <taxon>Streptophyta</taxon>
        <taxon>Embryophyta</taxon>
        <taxon>Tracheophyta</taxon>
        <taxon>Spermatophyta</taxon>
        <taxon>Magnoliopsida</taxon>
        <taxon>Liliopsida</taxon>
        <taxon>Dioscoreales</taxon>
        <taxon>Dioscoreaceae</taxon>
        <taxon>Dioscorea</taxon>
    </lineage>
</organism>
<dbReference type="Proteomes" id="UP001085076">
    <property type="component" value="Miscellaneous, Linkage group lg03"/>
</dbReference>
<keyword evidence="6" id="KW-1185">Reference proteome</keyword>
<feature type="region of interest" description="Disordered" evidence="3">
    <location>
        <begin position="1165"/>
        <end position="1201"/>
    </location>
</feature>
<gene>
    <name evidence="5" type="ORF">J5N97_014865</name>
</gene>
<feature type="region of interest" description="Disordered" evidence="3">
    <location>
        <begin position="615"/>
        <end position="643"/>
    </location>
</feature>
<dbReference type="InterPro" id="IPR024867">
    <property type="entry name" value="NFRKB"/>
</dbReference>
<evidence type="ECO:0000256" key="3">
    <source>
        <dbReference type="SAM" id="MobiDB-lite"/>
    </source>
</evidence>
<proteinExistence type="predicted"/>
<dbReference type="InterPro" id="IPR044867">
    <property type="entry name" value="DEUBAD_dom"/>
</dbReference>
<comment type="subcellular location">
    <subcellularLocation>
        <location evidence="1">Nucleus</location>
    </subcellularLocation>
</comment>
<dbReference type="GO" id="GO:0031011">
    <property type="term" value="C:Ino80 complex"/>
    <property type="evidence" value="ECO:0007669"/>
    <property type="project" value="InterPro"/>
</dbReference>
<protein>
    <recommendedName>
        <fullName evidence="4">DEUBAD domain-containing protein</fullName>
    </recommendedName>
</protein>
<feature type="domain" description="DEUBAD" evidence="4">
    <location>
        <begin position="76"/>
        <end position="189"/>
    </location>
</feature>
<dbReference type="PROSITE" id="PS51916">
    <property type="entry name" value="DEUBAD"/>
    <property type="match status" value="1"/>
</dbReference>
<feature type="region of interest" description="Disordered" evidence="3">
    <location>
        <begin position="513"/>
        <end position="548"/>
    </location>
</feature>
<evidence type="ECO:0000256" key="2">
    <source>
        <dbReference type="ARBA" id="ARBA00023242"/>
    </source>
</evidence>
<feature type="compositionally biased region" description="Acidic residues" evidence="3">
    <location>
        <begin position="526"/>
        <end position="541"/>
    </location>
</feature>
<reference evidence="5" key="2">
    <citation type="journal article" date="2022" name="Hortic Res">
        <title>The genome of Dioscorea zingiberensis sheds light on the biosynthesis, origin and evolution of the medicinally important diosgenin saponins.</title>
        <authorList>
            <person name="Li Y."/>
            <person name="Tan C."/>
            <person name="Li Z."/>
            <person name="Guo J."/>
            <person name="Li S."/>
            <person name="Chen X."/>
            <person name="Wang C."/>
            <person name="Dai X."/>
            <person name="Yang H."/>
            <person name="Song W."/>
            <person name="Hou L."/>
            <person name="Xu J."/>
            <person name="Tong Z."/>
            <person name="Xu A."/>
            <person name="Yuan X."/>
            <person name="Wang W."/>
            <person name="Yang Q."/>
            <person name="Chen L."/>
            <person name="Sun Z."/>
            <person name="Wang K."/>
            <person name="Pan B."/>
            <person name="Chen J."/>
            <person name="Bao Y."/>
            <person name="Liu F."/>
            <person name="Qi X."/>
            <person name="Gang D.R."/>
            <person name="Wen J."/>
            <person name="Li J."/>
        </authorList>
    </citation>
    <scope>NUCLEOTIDE SEQUENCE</scope>
    <source>
        <strain evidence="5">Dzin_1.0</strain>
    </source>
</reference>
<feature type="compositionally biased region" description="Basic and acidic residues" evidence="3">
    <location>
        <begin position="486"/>
        <end position="502"/>
    </location>
</feature>
<dbReference type="EMBL" id="JAGGNH010000003">
    <property type="protein sequence ID" value="KAJ0979391.1"/>
    <property type="molecule type" value="Genomic_DNA"/>
</dbReference>
<feature type="compositionally biased region" description="Basic and acidic residues" evidence="3">
    <location>
        <begin position="360"/>
        <end position="371"/>
    </location>
</feature>
<evidence type="ECO:0000313" key="6">
    <source>
        <dbReference type="Proteomes" id="UP001085076"/>
    </source>
</evidence>
<dbReference type="PANTHER" id="PTHR13052:SF0">
    <property type="entry name" value="DNA-BINDING PROTEIN-LIKE"/>
    <property type="match status" value="1"/>
</dbReference>
<evidence type="ECO:0000259" key="4">
    <source>
        <dbReference type="PROSITE" id="PS51916"/>
    </source>
</evidence>
<dbReference type="CDD" id="cd21865">
    <property type="entry name" value="DEUBAD_NFRKB"/>
    <property type="match status" value="1"/>
</dbReference>
<keyword evidence="2" id="KW-0539">Nucleus</keyword>
<feature type="region of interest" description="Disordered" evidence="3">
    <location>
        <begin position="573"/>
        <end position="601"/>
    </location>
</feature>
<feature type="region of interest" description="Disordered" evidence="3">
    <location>
        <begin position="747"/>
        <end position="768"/>
    </location>
</feature>
<feature type="region of interest" description="Disordered" evidence="3">
    <location>
        <begin position="355"/>
        <end position="391"/>
    </location>
</feature>
<feature type="region of interest" description="Disordered" evidence="3">
    <location>
        <begin position="484"/>
        <end position="503"/>
    </location>
</feature>
<feature type="compositionally biased region" description="Basic and acidic residues" evidence="3">
    <location>
        <begin position="586"/>
        <end position="601"/>
    </location>
</feature>
<dbReference type="InterPro" id="IPR057748">
    <property type="entry name" value="NFRKB_WH_2"/>
</dbReference>
<reference evidence="5" key="1">
    <citation type="submission" date="2021-03" db="EMBL/GenBank/DDBJ databases">
        <authorList>
            <person name="Li Z."/>
            <person name="Yang C."/>
        </authorList>
    </citation>
    <scope>NUCLEOTIDE SEQUENCE</scope>
    <source>
        <strain evidence="5">Dzin_1.0</strain>
        <tissue evidence="5">Leaf</tissue>
    </source>
</reference>